<evidence type="ECO:0000259" key="5">
    <source>
        <dbReference type="PROSITE" id="PS01180"/>
    </source>
</evidence>
<dbReference type="PROSITE" id="PS01180">
    <property type="entry name" value="CUB"/>
    <property type="match status" value="2"/>
</dbReference>
<comment type="caution">
    <text evidence="3">Lacks conserved residue(s) required for the propagation of feature annotation.</text>
</comment>
<organism evidence="6 7">
    <name type="scientific">Stylophora pistillata</name>
    <name type="common">Smooth cauliflower coral</name>
    <dbReference type="NCBI Taxonomy" id="50429"/>
    <lineage>
        <taxon>Eukaryota</taxon>
        <taxon>Metazoa</taxon>
        <taxon>Cnidaria</taxon>
        <taxon>Anthozoa</taxon>
        <taxon>Hexacorallia</taxon>
        <taxon>Scleractinia</taxon>
        <taxon>Astrocoeniina</taxon>
        <taxon>Pocilloporidae</taxon>
        <taxon>Stylophora</taxon>
    </lineage>
</organism>
<feature type="domain" description="CUB" evidence="5">
    <location>
        <begin position="159"/>
        <end position="284"/>
    </location>
</feature>
<accession>A0A2B4RJJ1</accession>
<evidence type="ECO:0000256" key="3">
    <source>
        <dbReference type="PROSITE-ProRule" id="PRU00059"/>
    </source>
</evidence>
<dbReference type="CDD" id="cd00041">
    <property type="entry name" value="CUB"/>
    <property type="match status" value="2"/>
</dbReference>
<keyword evidence="7" id="KW-1185">Reference proteome</keyword>
<dbReference type="EMBL" id="LSMT01000539">
    <property type="protein sequence ID" value="PFX16527.1"/>
    <property type="molecule type" value="Genomic_DNA"/>
</dbReference>
<dbReference type="PANTHER" id="PTHR24251:SF37">
    <property type="entry name" value="CUB DOMAIN-CONTAINING PROTEIN"/>
    <property type="match status" value="1"/>
</dbReference>
<evidence type="ECO:0000313" key="7">
    <source>
        <dbReference type="Proteomes" id="UP000225706"/>
    </source>
</evidence>
<feature type="signal peptide" evidence="4">
    <location>
        <begin position="1"/>
        <end position="27"/>
    </location>
</feature>
<name>A0A2B4RJJ1_STYPI</name>
<sequence>MMVSKSSQLVTAVFSIVLAVFLKNGQCDSTCPNGMKNITATSGSFKYPESGTYGKNETKCWSITVPDTYVGISYRHLSLDIEVCSGCGCDYVLFSSSYYNIKQQRKSCGRRSYNYLQGYLNTWVSSPGSTLYFRFVSDDTVHYKGLNFTFIATSWASGEENFLNATEDETIEFGTPKVGVKNYPSYYAEQWLLIVPKGRQVQIDFDIFELEDSEDCKHDYVEFREADDPTTTSGVNGAILTNRLCGNSKPSSIQSQGNMVWVQFRSDGNSSTVYKGFRASFKAGQGKFSASYPLTLLFLSALIVEKVNLL</sequence>
<dbReference type="Gene3D" id="2.60.120.290">
    <property type="entry name" value="Spermadhesin, CUB domain"/>
    <property type="match status" value="2"/>
</dbReference>
<dbReference type="SMART" id="SM00042">
    <property type="entry name" value="CUB"/>
    <property type="match status" value="2"/>
</dbReference>
<comment type="caution">
    <text evidence="6">The sequence shown here is derived from an EMBL/GenBank/DDBJ whole genome shotgun (WGS) entry which is preliminary data.</text>
</comment>
<gene>
    <name evidence="6" type="primary">CUBN</name>
    <name evidence="6" type="ORF">AWC38_SpisGene19196</name>
</gene>
<protein>
    <submittedName>
        <fullName evidence="6">Cubilin</fullName>
    </submittedName>
</protein>
<dbReference type="PANTHER" id="PTHR24251">
    <property type="entry name" value="OVOCHYMASE-RELATED"/>
    <property type="match status" value="1"/>
</dbReference>
<dbReference type="Proteomes" id="UP000225706">
    <property type="component" value="Unassembled WGS sequence"/>
</dbReference>
<proteinExistence type="predicted"/>
<dbReference type="SUPFAM" id="SSF49854">
    <property type="entry name" value="Spermadhesin, CUB domain"/>
    <property type="match status" value="2"/>
</dbReference>
<keyword evidence="4" id="KW-0732">Signal</keyword>
<evidence type="ECO:0000313" key="6">
    <source>
        <dbReference type="EMBL" id="PFX16527.1"/>
    </source>
</evidence>
<dbReference type="Pfam" id="PF00431">
    <property type="entry name" value="CUB"/>
    <property type="match status" value="2"/>
</dbReference>
<dbReference type="InterPro" id="IPR035914">
    <property type="entry name" value="Sperma_CUB_dom_sf"/>
</dbReference>
<dbReference type="STRING" id="50429.A0A2B4RJJ1"/>
<reference evidence="7" key="1">
    <citation type="journal article" date="2017" name="bioRxiv">
        <title>Comparative analysis of the genomes of Stylophora pistillata and Acropora digitifera provides evidence for extensive differences between species of corals.</title>
        <authorList>
            <person name="Voolstra C.R."/>
            <person name="Li Y."/>
            <person name="Liew Y.J."/>
            <person name="Baumgarten S."/>
            <person name="Zoccola D."/>
            <person name="Flot J.-F."/>
            <person name="Tambutte S."/>
            <person name="Allemand D."/>
            <person name="Aranda M."/>
        </authorList>
    </citation>
    <scope>NUCLEOTIDE SEQUENCE [LARGE SCALE GENOMIC DNA]</scope>
</reference>
<dbReference type="AlphaFoldDB" id="A0A2B4RJJ1"/>
<feature type="domain" description="CUB" evidence="5">
    <location>
        <begin position="31"/>
        <end position="153"/>
    </location>
</feature>
<evidence type="ECO:0000256" key="4">
    <source>
        <dbReference type="SAM" id="SignalP"/>
    </source>
</evidence>
<keyword evidence="1" id="KW-0677">Repeat</keyword>
<dbReference type="OrthoDB" id="5977306at2759"/>
<feature type="chain" id="PRO_5012608958" evidence="4">
    <location>
        <begin position="28"/>
        <end position="310"/>
    </location>
</feature>
<evidence type="ECO:0000256" key="1">
    <source>
        <dbReference type="ARBA" id="ARBA00022737"/>
    </source>
</evidence>
<keyword evidence="2" id="KW-1015">Disulfide bond</keyword>
<evidence type="ECO:0000256" key="2">
    <source>
        <dbReference type="ARBA" id="ARBA00023157"/>
    </source>
</evidence>
<dbReference type="InterPro" id="IPR000859">
    <property type="entry name" value="CUB_dom"/>
</dbReference>